<evidence type="ECO:0000256" key="1">
    <source>
        <dbReference type="SAM" id="SignalP"/>
    </source>
</evidence>
<dbReference type="EMBL" id="FOGD01000004">
    <property type="protein sequence ID" value="SER13341.1"/>
    <property type="molecule type" value="Genomic_DNA"/>
</dbReference>
<gene>
    <name evidence="3" type="ORF">SAMN02982919_01820</name>
</gene>
<dbReference type="STRING" id="180197.SAMN02982919_01820"/>
<dbReference type="Proteomes" id="UP000199766">
    <property type="component" value="Unassembled WGS sequence"/>
</dbReference>
<evidence type="ECO:0000259" key="2">
    <source>
        <dbReference type="Pfam" id="PF14339"/>
    </source>
</evidence>
<name>A0A1H9LPC6_9BURK</name>
<protein>
    <recommendedName>
        <fullName evidence="2">DUF4394 domain-containing protein</fullName>
    </recommendedName>
</protein>
<reference evidence="3 4" key="1">
    <citation type="submission" date="2016-10" db="EMBL/GenBank/DDBJ databases">
        <authorList>
            <person name="de Groot N.N."/>
        </authorList>
    </citation>
    <scope>NUCLEOTIDE SEQUENCE [LARGE SCALE GENOMIC DNA]</scope>
    <source>
        <strain evidence="3 4">ATCC 35958</strain>
    </source>
</reference>
<dbReference type="Pfam" id="PF14339">
    <property type="entry name" value="DUF4394"/>
    <property type="match status" value="1"/>
</dbReference>
<dbReference type="RefSeq" id="WP_091456219.1">
    <property type="nucleotide sequence ID" value="NZ_FOGD01000004.1"/>
</dbReference>
<keyword evidence="4" id="KW-1185">Reference proteome</keyword>
<organism evidence="3 4">
    <name type="scientific">Giesbergeria anulus</name>
    <dbReference type="NCBI Taxonomy" id="180197"/>
    <lineage>
        <taxon>Bacteria</taxon>
        <taxon>Pseudomonadati</taxon>
        <taxon>Pseudomonadota</taxon>
        <taxon>Betaproteobacteria</taxon>
        <taxon>Burkholderiales</taxon>
        <taxon>Comamonadaceae</taxon>
        <taxon>Giesbergeria</taxon>
    </lineage>
</organism>
<feature type="chain" id="PRO_5011452057" description="DUF4394 domain-containing protein" evidence="1">
    <location>
        <begin position="23"/>
        <end position="313"/>
    </location>
</feature>
<dbReference type="OrthoDB" id="531718at2"/>
<evidence type="ECO:0000313" key="4">
    <source>
        <dbReference type="Proteomes" id="UP000199766"/>
    </source>
</evidence>
<dbReference type="AlphaFoldDB" id="A0A1H9LPC6"/>
<sequence>MTCTPLLPPRLLWLAVLPWALAGCATTPSSELNNTYATNPAHPAQTRPQMQAPELLAVTASMELIRFQAKQPRQILQRQRIRGLPADQQLVGIDFRVARGVLYALSRQGQLYTLDVQNATLHPVGSAAMSLPVGSFGLDFNPTVDRLRVVGPSGLNLRLHPDTGQVVDGDPAQPGVQTDGKLHYAPGDAYAGRQPDLAAAAYTYNQHNDKLTTNYAIDKTLGTLVVQGSLEGTQPVISPNTGQLHTIGPLGLGALADASFDISDVSNQALAAVRGISTSAVTSLYQIDLATGRAAALGIVGEGEALLGIAIAP</sequence>
<feature type="signal peptide" evidence="1">
    <location>
        <begin position="1"/>
        <end position="22"/>
    </location>
</feature>
<feature type="domain" description="DUF4394" evidence="2">
    <location>
        <begin position="64"/>
        <end position="310"/>
    </location>
</feature>
<dbReference type="InterPro" id="IPR025507">
    <property type="entry name" value="DUF4394"/>
</dbReference>
<keyword evidence="1" id="KW-0732">Signal</keyword>
<proteinExistence type="predicted"/>
<evidence type="ECO:0000313" key="3">
    <source>
        <dbReference type="EMBL" id="SER13341.1"/>
    </source>
</evidence>
<accession>A0A1H9LPC6</accession>